<dbReference type="SUPFAM" id="SSF53448">
    <property type="entry name" value="Nucleotide-diphospho-sugar transferases"/>
    <property type="match status" value="1"/>
</dbReference>
<dbReference type="OrthoDB" id="9779263at2"/>
<evidence type="ECO:0000313" key="2">
    <source>
        <dbReference type="EMBL" id="RYU82791.1"/>
    </source>
</evidence>
<dbReference type="PANTHER" id="PTHR43777">
    <property type="entry name" value="MOLYBDENUM COFACTOR CYTIDYLYLTRANSFERASE"/>
    <property type="match status" value="1"/>
</dbReference>
<dbReference type="Proteomes" id="UP000294155">
    <property type="component" value="Unassembled WGS sequence"/>
</dbReference>
<organism evidence="2 3">
    <name type="scientific">Hymenobacter persicinus</name>
    <dbReference type="NCBI Taxonomy" id="2025506"/>
    <lineage>
        <taxon>Bacteria</taxon>
        <taxon>Pseudomonadati</taxon>
        <taxon>Bacteroidota</taxon>
        <taxon>Cytophagia</taxon>
        <taxon>Cytophagales</taxon>
        <taxon>Hymenobacteraceae</taxon>
        <taxon>Hymenobacter</taxon>
    </lineage>
</organism>
<dbReference type="GO" id="GO:0016779">
    <property type="term" value="F:nucleotidyltransferase activity"/>
    <property type="evidence" value="ECO:0007669"/>
    <property type="project" value="UniProtKB-ARBA"/>
</dbReference>
<comment type="caution">
    <text evidence="2">The sequence shown here is derived from an EMBL/GenBank/DDBJ whole genome shotgun (WGS) entry which is preliminary data.</text>
</comment>
<keyword evidence="2" id="KW-0808">Transferase</keyword>
<dbReference type="PANTHER" id="PTHR43777:SF1">
    <property type="entry name" value="MOLYBDENUM COFACTOR CYTIDYLYLTRANSFERASE"/>
    <property type="match status" value="1"/>
</dbReference>
<sequence>MASFPVLLLAAGASSRLGRPKQLLVFEGQTLLRRAAETAVAAAAGGPVVVVTGAQHDALLPELTGLPLQVVRCAQWEQGMGASLQAGLAALEATGPVPSVAIMLCDQPFVTPALLRELAETHVASGQPIVASAYDGTRGVPVFFSAAALPWLRELPASAGAGQLLRQHPQLVATVSFAAGAVDVDTADQYAALLAGPPAPASSAASCP</sequence>
<evidence type="ECO:0000313" key="3">
    <source>
        <dbReference type="Proteomes" id="UP000294155"/>
    </source>
</evidence>
<dbReference type="CDD" id="cd04182">
    <property type="entry name" value="GT_2_like_f"/>
    <property type="match status" value="1"/>
</dbReference>
<dbReference type="InterPro" id="IPR029044">
    <property type="entry name" value="Nucleotide-diphossugar_trans"/>
</dbReference>
<protein>
    <submittedName>
        <fullName evidence="2">Nucleotidyltransferase family protein</fullName>
    </submittedName>
</protein>
<accession>A0A4Q5LEF7</accession>
<feature type="domain" description="MobA-like NTP transferase" evidence="1">
    <location>
        <begin position="7"/>
        <end position="169"/>
    </location>
</feature>
<proteinExistence type="predicted"/>
<gene>
    <name evidence="2" type="ORF">EWM57_03625</name>
</gene>
<evidence type="ECO:0000259" key="1">
    <source>
        <dbReference type="Pfam" id="PF12804"/>
    </source>
</evidence>
<dbReference type="RefSeq" id="WP_129919773.1">
    <property type="nucleotide sequence ID" value="NZ_SEWE01000005.1"/>
</dbReference>
<keyword evidence="3" id="KW-1185">Reference proteome</keyword>
<dbReference type="AlphaFoldDB" id="A0A4Q5LEF7"/>
<dbReference type="InterPro" id="IPR025877">
    <property type="entry name" value="MobA-like_NTP_Trfase"/>
</dbReference>
<name>A0A4Q5LEF7_9BACT</name>
<dbReference type="Pfam" id="PF12804">
    <property type="entry name" value="NTP_transf_3"/>
    <property type="match status" value="1"/>
</dbReference>
<dbReference type="Gene3D" id="3.90.550.10">
    <property type="entry name" value="Spore Coat Polysaccharide Biosynthesis Protein SpsA, Chain A"/>
    <property type="match status" value="1"/>
</dbReference>
<reference evidence="2 3" key="1">
    <citation type="submission" date="2019-02" db="EMBL/GenBank/DDBJ databases">
        <title>Bacterial novel species isolated from soil.</title>
        <authorList>
            <person name="Jung H.-Y."/>
        </authorList>
    </citation>
    <scope>NUCLEOTIDE SEQUENCE [LARGE SCALE GENOMIC DNA]</scope>
    <source>
        <strain evidence="2 3">1-3-3-3</strain>
    </source>
</reference>
<dbReference type="EMBL" id="SEWE01000005">
    <property type="protein sequence ID" value="RYU82791.1"/>
    <property type="molecule type" value="Genomic_DNA"/>
</dbReference>